<sequence>MGSSQSRSAGTASSATPGAAGSLRRLLGHGCGKAVDYAPHENTPSQEVKVNGQPSTRGGDIDIGEVTENALAAKAVTQVRSGGDVQVTIHQNLTVSNNITGSNGLSQSRPQDFNITVTMSDNLKCIGGSTGNVCTVRCRNTALAGPFGGCFAVQQTDTEPHVNMPQGVETVDTLELLDHECAAEVNAILGGIPAATATVAAGDATPTGEAEAGEDDNGDDGGNGRGAGRARSGRNGNGFGGGNNKRDGRLLEWANKRVILSGADGETSS</sequence>
<comment type="caution">
    <text evidence="2">The sequence shown here is derived from an EMBL/GenBank/DDBJ whole genome shotgun (WGS) entry which is preliminary data.</text>
</comment>
<dbReference type="AlphaFoldDB" id="A0A175WFX6"/>
<accession>A0A175WFX6</accession>
<dbReference type="PANTHER" id="PTHR34618:SF3">
    <property type="entry name" value="GEGH 16 PROTEIN"/>
    <property type="match status" value="1"/>
</dbReference>
<dbReference type="Pfam" id="PF11327">
    <property type="entry name" value="Egh16-like"/>
    <property type="match status" value="1"/>
</dbReference>
<evidence type="ECO:0000313" key="2">
    <source>
        <dbReference type="EMBL" id="KXX82389.1"/>
    </source>
</evidence>
<dbReference type="STRING" id="100816.A0A175WFX6"/>
<dbReference type="PANTHER" id="PTHR34618">
    <property type="entry name" value="SURFACE PROTEIN MAS1, PUTATIVE-RELATED"/>
    <property type="match status" value="1"/>
</dbReference>
<dbReference type="VEuPathDB" id="FungiDB:MMYC01_201353"/>
<dbReference type="Proteomes" id="UP000078237">
    <property type="component" value="Unassembled WGS sequence"/>
</dbReference>
<feature type="compositionally biased region" description="Low complexity" evidence="1">
    <location>
        <begin position="200"/>
        <end position="210"/>
    </location>
</feature>
<keyword evidence="3" id="KW-1185">Reference proteome</keyword>
<organism evidence="2 3">
    <name type="scientific">Madurella mycetomatis</name>
    <dbReference type="NCBI Taxonomy" id="100816"/>
    <lineage>
        <taxon>Eukaryota</taxon>
        <taxon>Fungi</taxon>
        <taxon>Dikarya</taxon>
        <taxon>Ascomycota</taxon>
        <taxon>Pezizomycotina</taxon>
        <taxon>Sordariomycetes</taxon>
        <taxon>Sordariomycetidae</taxon>
        <taxon>Sordariales</taxon>
        <taxon>Sordariales incertae sedis</taxon>
        <taxon>Madurella</taxon>
    </lineage>
</organism>
<proteinExistence type="predicted"/>
<feature type="region of interest" description="Disordered" evidence="1">
    <location>
        <begin position="1"/>
        <end position="61"/>
    </location>
</feature>
<evidence type="ECO:0000313" key="3">
    <source>
        <dbReference type="Proteomes" id="UP000078237"/>
    </source>
</evidence>
<gene>
    <name evidence="2" type="ORF">MMYC01_201353</name>
</gene>
<name>A0A175WFX6_9PEZI</name>
<dbReference type="OrthoDB" id="3241054at2759"/>
<feature type="region of interest" description="Disordered" evidence="1">
    <location>
        <begin position="200"/>
        <end position="269"/>
    </location>
</feature>
<evidence type="ECO:0000256" key="1">
    <source>
        <dbReference type="SAM" id="MobiDB-lite"/>
    </source>
</evidence>
<feature type="compositionally biased region" description="Polar residues" evidence="1">
    <location>
        <begin position="42"/>
        <end position="56"/>
    </location>
</feature>
<reference evidence="2 3" key="1">
    <citation type="journal article" date="2016" name="Genome Announc.">
        <title>Genome Sequence of Madurella mycetomatis mm55, Isolated from a Human Mycetoma Case in Sudan.</title>
        <authorList>
            <person name="Smit S."/>
            <person name="Derks M.F."/>
            <person name="Bervoets S."/>
            <person name="Fahal A."/>
            <person name="van Leeuwen W."/>
            <person name="van Belkum A."/>
            <person name="van de Sande W.W."/>
        </authorList>
    </citation>
    <scope>NUCLEOTIDE SEQUENCE [LARGE SCALE GENOMIC DNA]</scope>
    <source>
        <strain evidence="3">mm55</strain>
    </source>
</reference>
<feature type="compositionally biased region" description="Low complexity" evidence="1">
    <location>
        <begin position="1"/>
        <end position="22"/>
    </location>
</feature>
<dbReference type="EMBL" id="LCTW02000015">
    <property type="protein sequence ID" value="KXX82389.1"/>
    <property type="molecule type" value="Genomic_DNA"/>
</dbReference>
<protein>
    <submittedName>
        <fullName evidence="2">Uncharacterized protein</fullName>
    </submittedName>
</protein>
<dbReference type="InterPro" id="IPR021476">
    <property type="entry name" value="Egh16-like"/>
</dbReference>